<organism evidence="2 3">
    <name type="scientific">Edaphobacter acidisoli</name>
    <dbReference type="NCBI Taxonomy" id="2040573"/>
    <lineage>
        <taxon>Bacteria</taxon>
        <taxon>Pseudomonadati</taxon>
        <taxon>Acidobacteriota</taxon>
        <taxon>Terriglobia</taxon>
        <taxon>Terriglobales</taxon>
        <taxon>Acidobacteriaceae</taxon>
        <taxon>Edaphobacter</taxon>
    </lineage>
</organism>
<dbReference type="InterPro" id="IPR053714">
    <property type="entry name" value="Iso_Racemase_Enz_sf"/>
</dbReference>
<dbReference type="GO" id="GO:0047661">
    <property type="term" value="F:amino-acid racemase activity"/>
    <property type="evidence" value="ECO:0007669"/>
    <property type="project" value="InterPro"/>
</dbReference>
<name>A0A916RG80_9BACT</name>
<dbReference type="AlphaFoldDB" id="A0A916RG80"/>
<dbReference type="Gene3D" id="3.40.50.12500">
    <property type="match status" value="1"/>
</dbReference>
<dbReference type="RefSeq" id="WP_229668625.1">
    <property type="nucleotide sequence ID" value="NZ_BMJB01000001.1"/>
</dbReference>
<reference evidence="2" key="1">
    <citation type="journal article" date="2014" name="Int. J. Syst. Evol. Microbiol.">
        <title>Complete genome sequence of Corynebacterium casei LMG S-19264T (=DSM 44701T), isolated from a smear-ripened cheese.</title>
        <authorList>
            <consortium name="US DOE Joint Genome Institute (JGI-PGF)"/>
            <person name="Walter F."/>
            <person name="Albersmeier A."/>
            <person name="Kalinowski J."/>
            <person name="Ruckert C."/>
        </authorList>
    </citation>
    <scope>NUCLEOTIDE SEQUENCE</scope>
    <source>
        <strain evidence="2">CGMCC 1.15447</strain>
    </source>
</reference>
<accession>A0A916RG80</accession>
<evidence type="ECO:0000313" key="3">
    <source>
        <dbReference type="Proteomes" id="UP000648801"/>
    </source>
</evidence>
<comment type="similarity">
    <text evidence="1">Belongs to the HyuE racemase family.</text>
</comment>
<reference evidence="2" key="2">
    <citation type="submission" date="2020-09" db="EMBL/GenBank/DDBJ databases">
        <authorList>
            <person name="Sun Q."/>
            <person name="Zhou Y."/>
        </authorList>
    </citation>
    <scope>NUCLEOTIDE SEQUENCE</scope>
    <source>
        <strain evidence="2">CGMCC 1.15447</strain>
    </source>
</reference>
<dbReference type="Pfam" id="PF01177">
    <property type="entry name" value="Asp_Glu_race"/>
    <property type="match status" value="1"/>
</dbReference>
<gene>
    <name evidence="2" type="ORF">GCM10011507_03370</name>
</gene>
<proteinExistence type="inferred from homology"/>
<sequence>MGQTLGLIHTSPVLTQMFGTLCARQMPGVEVFHMVDESLIRDTIRAGEVRKLTIRRLLSMVESAGEAGADAVMVTCSSLGEAVTLAQQVFDFPVIRVDEAMAEAAVRTGEKLGVMATIRTTLEPTTALLREKAAAMGRKVELVECLCDGAFEAVLTGDTKTHDRIVSAALLDEMRGVDAVVLAQASMARVVEAMPEGSLKMPVLSSPELSVQRAREVLQELAGASA</sequence>
<dbReference type="EMBL" id="BMJB01000001">
    <property type="protein sequence ID" value="GGA55437.1"/>
    <property type="molecule type" value="Genomic_DNA"/>
</dbReference>
<comment type="caution">
    <text evidence="2">The sequence shown here is derived from an EMBL/GenBank/DDBJ whole genome shotgun (WGS) entry which is preliminary data.</text>
</comment>
<evidence type="ECO:0000256" key="1">
    <source>
        <dbReference type="ARBA" id="ARBA00038414"/>
    </source>
</evidence>
<evidence type="ECO:0008006" key="4">
    <source>
        <dbReference type="Google" id="ProtNLM"/>
    </source>
</evidence>
<keyword evidence="3" id="KW-1185">Reference proteome</keyword>
<dbReference type="Proteomes" id="UP000648801">
    <property type="component" value="Unassembled WGS sequence"/>
</dbReference>
<protein>
    <recommendedName>
        <fullName evidence="4">Asp/Glu/hydantoin racemase</fullName>
    </recommendedName>
</protein>
<evidence type="ECO:0000313" key="2">
    <source>
        <dbReference type="EMBL" id="GGA55437.1"/>
    </source>
</evidence>
<dbReference type="InterPro" id="IPR015942">
    <property type="entry name" value="Asp/Glu/hydantoin_racemase"/>
</dbReference>